<dbReference type="Proteomes" id="UP000727490">
    <property type="component" value="Unassembled WGS sequence"/>
</dbReference>
<accession>A0A951IY60</accession>
<evidence type="ECO:0000313" key="2">
    <source>
        <dbReference type="Proteomes" id="UP000727490"/>
    </source>
</evidence>
<dbReference type="RefSeq" id="WP_219289189.1">
    <property type="nucleotide sequence ID" value="NZ_RPHB01000004.1"/>
</dbReference>
<dbReference type="PROSITE" id="PS51257">
    <property type="entry name" value="PROKAR_LIPOPROTEIN"/>
    <property type="match status" value="1"/>
</dbReference>
<evidence type="ECO:0000313" key="1">
    <source>
        <dbReference type="EMBL" id="MBW3468227.1"/>
    </source>
</evidence>
<protein>
    <submittedName>
        <fullName evidence="1">DUF1684 domain-containing protein</fullName>
    </submittedName>
</protein>
<organism evidence="1 2">
    <name type="scientific">Arthrospiribacter ruber</name>
    <dbReference type="NCBI Taxonomy" id="2487934"/>
    <lineage>
        <taxon>Bacteria</taxon>
        <taxon>Pseudomonadati</taxon>
        <taxon>Bacteroidota</taxon>
        <taxon>Cytophagia</taxon>
        <taxon>Cytophagales</taxon>
        <taxon>Cyclobacteriaceae</taxon>
        <taxon>Arthrospiribacter</taxon>
    </lineage>
</organism>
<name>A0A951IY60_9BACT</name>
<dbReference type="PANTHER" id="PTHR41913:SF1">
    <property type="entry name" value="DUF1684 DOMAIN-CONTAINING PROTEIN"/>
    <property type="match status" value="1"/>
</dbReference>
<reference evidence="1 2" key="1">
    <citation type="journal article" date="2020" name="Syst. Appl. Microbiol.">
        <title>Arthrospiribacter ruber gen. nov., sp. nov., a novel bacterium isolated from Arthrospira cultures.</title>
        <authorList>
            <person name="Waleron M."/>
            <person name="Misztak A."/>
            <person name="Waleron M.M."/>
            <person name="Furmaniak M."/>
            <person name="Mrozik A."/>
            <person name="Waleron K."/>
        </authorList>
    </citation>
    <scope>NUCLEOTIDE SEQUENCE [LARGE SCALE GENOMIC DNA]</scope>
    <source>
        <strain evidence="1 2">DPMB0001</strain>
    </source>
</reference>
<dbReference type="AlphaFoldDB" id="A0A951IY60"/>
<dbReference type="EMBL" id="RPHB01000004">
    <property type="protein sequence ID" value="MBW3468227.1"/>
    <property type="molecule type" value="Genomic_DNA"/>
</dbReference>
<dbReference type="Pfam" id="PF07920">
    <property type="entry name" value="DUF1684"/>
    <property type="match status" value="1"/>
</dbReference>
<dbReference type="InterPro" id="IPR012467">
    <property type="entry name" value="DUF1684"/>
</dbReference>
<keyword evidence="2" id="KW-1185">Reference proteome</keyword>
<dbReference type="PANTHER" id="PTHR41913">
    <property type="entry name" value="DUF1684 DOMAIN-CONTAINING PROTEIN"/>
    <property type="match status" value="1"/>
</dbReference>
<proteinExistence type="predicted"/>
<sequence length="300" mass="34713">MELKIRFVLLILVMISCTGRSELKLDPESYREKIDEWHEAQMDFLRSDEGYLNLIGLHWLEDGKNSFGTKSVDLKVIHSDLPDVLGYFILEEDKVFFEPQVSGIQLESKEVNEKVLIFDLRDGLDLHMDYGSLHWNIIKRGDKFGVRLRDLEAKEVIDFEGVDRFPVDLKWRIKARFVPYEPVKEIMISNVVGQVMPNISSGYVEFEFENKLYRLDALANPDDDELFLMFADKTSGDLSYGGGRYMYVDRDFTSEEIILDFNKAYNPPCVYTAYATCPLPPKQNVLDLEVNAGHKNFGKH</sequence>
<gene>
    <name evidence="1" type="ORF">EGN73_10430</name>
</gene>
<comment type="caution">
    <text evidence="1">The sequence shown here is derived from an EMBL/GenBank/DDBJ whole genome shotgun (WGS) entry which is preliminary data.</text>
</comment>